<sequence>MTERRLGTAACGPITRDTLADCEGIVRWGGDDGDVDESLFYVAAAPHDELLRQVADKLRRWDATPGKGAGAGVDVLSPAHHRRADHLAHVQQSA</sequence>
<dbReference type="Proteomes" id="UP000588098">
    <property type="component" value="Unassembled WGS sequence"/>
</dbReference>
<reference evidence="1 2" key="1">
    <citation type="submission" date="2020-08" db="EMBL/GenBank/DDBJ databases">
        <title>Genomic Encyclopedia of Type Strains, Phase III (KMG-III): the genomes of soil and plant-associated and newly described type strains.</title>
        <authorList>
            <person name="Whitman W."/>
        </authorList>
    </citation>
    <scope>NUCLEOTIDE SEQUENCE [LARGE SCALE GENOMIC DNA]</scope>
    <source>
        <strain evidence="1 2">CECT 8305</strain>
    </source>
</reference>
<evidence type="ECO:0000313" key="1">
    <source>
        <dbReference type="EMBL" id="MBB5940220.1"/>
    </source>
</evidence>
<protein>
    <submittedName>
        <fullName evidence="1">Uncharacterized protein</fullName>
    </submittedName>
</protein>
<dbReference type="RefSeq" id="WP_184580195.1">
    <property type="nucleotide sequence ID" value="NZ_JACHJL010000037.1"/>
</dbReference>
<keyword evidence="2" id="KW-1185">Reference proteome</keyword>
<accession>A0A7W9QH74</accession>
<dbReference type="EMBL" id="JACHJL010000037">
    <property type="protein sequence ID" value="MBB5940220.1"/>
    <property type="molecule type" value="Genomic_DNA"/>
</dbReference>
<dbReference type="AlphaFoldDB" id="A0A7W9QH74"/>
<proteinExistence type="predicted"/>
<organism evidence="1 2">
    <name type="scientific">Streptomyces zagrosensis</name>
    <dbReference type="NCBI Taxonomy" id="1042984"/>
    <lineage>
        <taxon>Bacteria</taxon>
        <taxon>Bacillati</taxon>
        <taxon>Actinomycetota</taxon>
        <taxon>Actinomycetes</taxon>
        <taxon>Kitasatosporales</taxon>
        <taxon>Streptomycetaceae</taxon>
        <taxon>Streptomyces</taxon>
    </lineage>
</organism>
<evidence type="ECO:0000313" key="2">
    <source>
        <dbReference type="Proteomes" id="UP000588098"/>
    </source>
</evidence>
<comment type="caution">
    <text evidence="1">The sequence shown here is derived from an EMBL/GenBank/DDBJ whole genome shotgun (WGS) entry which is preliminary data.</text>
</comment>
<gene>
    <name evidence="1" type="ORF">FHS42_007318</name>
</gene>
<name>A0A7W9QH74_9ACTN</name>